<feature type="binding site" description="axial binding residue" evidence="13 14">
    <location>
        <position position="128"/>
    </location>
    <ligand>
        <name>heme</name>
        <dbReference type="ChEBI" id="CHEBI:30413"/>
    </ligand>
    <ligandPart>
        <name>Fe</name>
        <dbReference type="ChEBI" id="CHEBI:18248"/>
    </ligandPart>
</feature>
<feature type="topological domain" description="Extracellular" evidence="13">
    <location>
        <begin position="30"/>
        <end position="155"/>
    </location>
</feature>
<evidence type="ECO:0000256" key="4">
    <source>
        <dbReference type="ARBA" id="ARBA00022617"/>
    </source>
</evidence>
<keyword evidence="11 13" id="KW-0472">Membrane</keyword>
<evidence type="ECO:0000256" key="11">
    <source>
        <dbReference type="ARBA" id="ARBA00023136"/>
    </source>
</evidence>
<gene>
    <name evidence="13" type="primary">ccmE</name>
    <name evidence="13" type="synonym">cycJ</name>
    <name evidence="16" type="ORF">DCP75_05810</name>
</gene>
<dbReference type="PANTHER" id="PTHR34128:SF2">
    <property type="entry name" value="CYTOCHROME C-TYPE BIOGENESIS PROTEIN CCME HOMOLOG, MITOCHONDRIAL"/>
    <property type="match status" value="1"/>
</dbReference>
<dbReference type="NCBIfam" id="NF009727">
    <property type="entry name" value="PRK13254.1-1"/>
    <property type="match status" value="1"/>
</dbReference>
<feature type="topological domain" description="Cytoplasmic" evidence="13">
    <location>
        <begin position="1"/>
        <end position="8"/>
    </location>
</feature>
<protein>
    <recommendedName>
        <fullName evidence="13">Cytochrome c-type biogenesis protein CcmE</fullName>
    </recommendedName>
    <alternativeName>
        <fullName evidence="13">Cytochrome c maturation protein E</fullName>
    </alternativeName>
    <alternativeName>
        <fullName evidence="13">Heme chaperone CcmE</fullName>
    </alternativeName>
</protein>
<keyword evidence="9 13" id="KW-1133">Transmembrane helix</keyword>
<dbReference type="EMBL" id="DMND01000080">
    <property type="protein sequence ID" value="HAN27227.1"/>
    <property type="molecule type" value="Genomic_DNA"/>
</dbReference>
<keyword evidence="3" id="KW-0997">Cell inner membrane</keyword>
<dbReference type="GO" id="GO:0020037">
    <property type="term" value="F:heme binding"/>
    <property type="evidence" value="ECO:0007669"/>
    <property type="project" value="InterPro"/>
</dbReference>
<dbReference type="InterPro" id="IPR036127">
    <property type="entry name" value="CcmE-like_sf"/>
</dbReference>
<dbReference type="AlphaFoldDB" id="A0A3C1KKL0"/>
<keyword evidence="7 13" id="KW-0201">Cytochrome c-type biogenesis</keyword>
<comment type="function">
    <text evidence="12 13">Heme chaperone required for the biogenesis of c-type cytochromes. Transiently binds heme delivered by CcmC and transfers the heme to apo-cytochromes in a process facilitated by CcmF and CcmH.</text>
</comment>
<comment type="caution">
    <text evidence="16">The sequence shown here is derived from an EMBL/GenBank/DDBJ whole genome shotgun (WGS) entry which is preliminary data.</text>
</comment>
<keyword evidence="6 13" id="KW-0479">Metal-binding</keyword>
<evidence type="ECO:0000256" key="12">
    <source>
        <dbReference type="ARBA" id="ARBA00056663"/>
    </source>
</evidence>
<reference evidence="16 17" key="1">
    <citation type="journal article" date="2018" name="Nat. Biotechnol.">
        <title>A standardized bacterial taxonomy based on genome phylogeny substantially revises the tree of life.</title>
        <authorList>
            <person name="Parks D.H."/>
            <person name="Chuvochina M."/>
            <person name="Waite D.W."/>
            <person name="Rinke C."/>
            <person name="Skarshewski A."/>
            <person name="Chaumeil P.A."/>
            <person name="Hugenholtz P."/>
        </authorList>
    </citation>
    <scope>NUCLEOTIDE SEQUENCE [LARGE SCALE GENOMIC DNA]</scope>
    <source>
        <strain evidence="16">UBA9158</strain>
    </source>
</reference>
<evidence type="ECO:0000256" key="3">
    <source>
        <dbReference type="ARBA" id="ARBA00022519"/>
    </source>
</evidence>
<dbReference type="FunFam" id="2.40.50.140:FF:000104">
    <property type="entry name" value="Cytochrome c-type biogenesis protein CcmE"/>
    <property type="match status" value="1"/>
</dbReference>
<evidence type="ECO:0000256" key="5">
    <source>
        <dbReference type="ARBA" id="ARBA00022692"/>
    </source>
</evidence>
<organism evidence="16 17">
    <name type="scientific">Haliea salexigens</name>
    <dbReference type="NCBI Taxonomy" id="287487"/>
    <lineage>
        <taxon>Bacteria</taxon>
        <taxon>Pseudomonadati</taxon>
        <taxon>Pseudomonadota</taxon>
        <taxon>Gammaproteobacteria</taxon>
        <taxon>Cellvibrionales</taxon>
        <taxon>Halieaceae</taxon>
        <taxon>Haliea</taxon>
    </lineage>
</organism>
<proteinExistence type="inferred from homology"/>
<evidence type="ECO:0000256" key="7">
    <source>
        <dbReference type="ARBA" id="ARBA00022748"/>
    </source>
</evidence>
<evidence type="ECO:0000256" key="6">
    <source>
        <dbReference type="ARBA" id="ARBA00022723"/>
    </source>
</evidence>
<dbReference type="Proteomes" id="UP000259273">
    <property type="component" value="Unassembled WGS sequence"/>
</dbReference>
<dbReference type="GO" id="GO:0046872">
    <property type="term" value="F:metal ion binding"/>
    <property type="evidence" value="ECO:0007669"/>
    <property type="project" value="UniProtKB-KW"/>
</dbReference>
<dbReference type="NCBIfam" id="NF009731">
    <property type="entry name" value="PRK13254.1-5"/>
    <property type="match status" value="1"/>
</dbReference>
<feature type="transmembrane region" description="Helical" evidence="15">
    <location>
        <begin position="9"/>
        <end position="30"/>
    </location>
</feature>
<keyword evidence="10 13" id="KW-0408">Iron</keyword>
<sequence length="155" mass="16701">MHPVRKQRLWLVLFLVVFSSSAIGLMAYALRGNINLFYPPVEVAAGLAPVGQNIRVGGMVVEGSVQRSDSSLEVRFDVTDYEAVVSVVYTGILPDLFDEGQGAVAAGKLDENGVLQASEVLAKHDENYMPPEVAEALEASKSRMAEQSGEQGYAQ</sequence>
<dbReference type="PANTHER" id="PTHR34128">
    <property type="entry name" value="CYTOCHROME C-TYPE BIOGENESIS PROTEIN CCME HOMOLOG, MITOCHONDRIAL"/>
    <property type="match status" value="1"/>
</dbReference>
<keyword evidence="5 13" id="KW-0812">Transmembrane</keyword>
<dbReference type="GO" id="GO:0017003">
    <property type="term" value="P:protein-heme linkage"/>
    <property type="evidence" value="ECO:0007669"/>
    <property type="project" value="UniProtKB-UniRule"/>
</dbReference>
<evidence type="ECO:0000256" key="10">
    <source>
        <dbReference type="ARBA" id="ARBA00023004"/>
    </source>
</evidence>
<dbReference type="InterPro" id="IPR004329">
    <property type="entry name" value="CcmE"/>
</dbReference>
<accession>A0A3C1KKL0</accession>
<feature type="binding site" description="covalent" evidence="13 14">
    <location>
        <position position="124"/>
    </location>
    <ligand>
        <name>heme</name>
        <dbReference type="ChEBI" id="CHEBI:30413"/>
    </ligand>
</feature>
<evidence type="ECO:0000256" key="15">
    <source>
        <dbReference type="SAM" id="Phobius"/>
    </source>
</evidence>
<dbReference type="SUPFAM" id="SSF82093">
    <property type="entry name" value="Heme chaperone CcmE"/>
    <property type="match status" value="1"/>
</dbReference>
<dbReference type="Pfam" id="PF03100">
    <property type="entry name" value="CcmE"/>
    <property type="match status" value="1"/>
</dbReference>
<name>A0A3C1KKL0_9GAMM</name>
<keyword evidence="4 13" id="KW-0349">Heme</keyword>
<dbReference type="STRING" id="1121937.GCA_000423125_00201"/>
<dbReference type="Gene3D" id="2.40.50.140">
    <property type="entry name" value="Nucleic acid-binding proteins"/>
    <property type="match status" value="1"/>
</dbReference>
<dbReference type="GO" id="GO:0005886">
    <property type="term" value="C:plasma membrane"/>
    <property type="evidence" value="ECO:0007669"/>
    <property type="project" value="UniProtKB-SubCell"/>
</dbReference>
<dbReference type="GO" id="GO:0017004">
    <property type="term" value="P:cytochrome complex assembly"/>
    <property type="evidence" value="ECO:0007669"/>
    <property type="project" value="UniProtKB-KW"/>
</dbReference>
<dbReference type="HAMAP" id="MF_01959">
    <property type="entry name" value="CcmE"/>
    <property type="match status" value="1"/>
</dbReference>
<comment type="subcellular location">
    <subcellularLocation>
        <location evidence="1">Cell inner membrane</location>
    </subcellularLocation>
    <subcellularLocation>
        <location evidence="13">Cell membrane</location>
        <topology evidence="13">Single-pass type II membrane protein</topology>
    </subcellularLocation>
</comment>
<evidence type="ECO:0000256" key="2">
    <source>
        <dbReference type="ARBA" id="ARBA00022475"/>
    </source>
</evidence>
<keyword evidence="2 13" id="KW-1003">Cell membrane</keyword>
<evidence type="ECO:0000256" key="1">
    <source>
        <dbReference type="ARBA" id="ARBA00004533"/>
    </source>
</evidence>
<evidence type="ECO:0000256" key="9">
    <source>
        <dbReference type="ARBA" id="ARBA00022989"/>
    </source>
</evidence>
<dbReference type="NCBIfam" id="NF009729">
    <property type="entry name" value="PRK13254.1-3"/>
    <property type="match status" value="1"/>
</dbReference>
<dbReference type="InterPro" id="IPR012340">
    <property type="entry name" value="NA-bd_OB-fold"/>
</dbReference>
<evidence type="ECO:0000256" key="13">
    <source>
        <dbReference type="HAMAP-Rule" id="MF_01959"/>
    </source>
</evidence>
<evidence type="ECO:0000256" key="14">
    <source>
        <dbReference type="PIRSR" id="PIRSR604329-50"/>
    </source>
</evidence>
<evidence type="ECO:0000313" key="16">
    <source>
        <dbReference type="EMBL" id="HAN27227.1"/>
    </source>
</evidence>
<comment type="similarity">
    <text evidence="13">Belongs to the CcmE/CycJ family.</text>
</comment>
<dbReference type="NCBIfam" id="NF009638">
    <property type="entry name" value="PRK13165.1"/>
    <property type="match status" value="1"/>
</dbReference>
<evidence type="ECO:0000256" key="8">
    <source>
        <dbReference type="ARBA" id="ARBA00022968"/>
    </source>
</evidence>
<evidence type="ECO:0000313" key="17">
    <source>
        <dbReference type="Proteomes" id="UP000259273"/>
    </source>
</evidence>
<keyword evidence="8 13" id="KW-0735">Signal-anchor</keyword>